<name>A0A833Z4V6_9CHIR</name>
<reference evidence="1 2" key="1">
    <citation type="journal article" date="2020" name="Nature">
        <title>Six reference-quality genomes reveal evolution of bat adaptations.</title>
        <authorList>
            <person name="Jebb D."/>
            <person name="Huang Z."/>
            <person name="Pippel M."/>
            <person name="Hughes G.M."/>
            <person name="Lavrichenko K."/>
            <person name="Devanna P."/>
            <person name="Winkler S."/>
            <person name="Jermiin L.S."/>
            <person name="Skirmuntt E.C."/>
            <person name="Katzourakis A."/>
            <person name="Burkitt-Gray L."/>
            <person name="Ray D.A."/>
            <person name="Sullivan K.A.M."/>
            <person name="Roscito J.G."/>
            <person name="Kirilenko B.M."/>
            <person name="Davalos L.M."/>
            <person name="Corthals A.P."/>
            <person name="Power M.L."/>
            <person name="Jones G."/>
            <person name="Ransome R.D."/>
            <person name="Dechmann D.K.N."/>
            <person name="Locatelli A.G."/>
            <person name="Puechmaille S.J."/>
            <person name="Fedrigo O."/>
            <person name="Jarvis E.D."/>
            <person name="Hiller M."/>
            <person name="Vernes S.C."/>
            <person name="Myers E.W."/>
            <person name="Teeling E.C."/>
        </authorList>
    </citation>
    <scope>NUCLEOTIDE SEQUENCE [LARGE SCALE GENOMIC DNA]</scope>
    <source>
        <strain evidence="1">Bat1K_MPI-CBG_1</strain>
    </source>
</reference>
<evidence type="ECO:0000313" key="2">
    <source>
        <dbReference type="Proteomes" id="UP000664940"/>
    </source>
</evidence>
<dbReference type="AlphaFoldDB" id="A0A833Z4V6"/>
<proteinExistence type="predicted"/>
<evidence type="ECO:0000313" key="1">
    <source>
        <dbReference type="EMBL" id="KAF6084256.1"/>
    </source>
</evidence>
<dbReference type="Proteomes" id="UP000664940">
    <property type="component" value="Unassembled WGS sequence"/>
</dbReference>
<dbReference type="EMBL" id="JABVXQ010000012">
    <property type="protein sequence ID" value="KAF6084256.1"/>
    <property type="molecule type" value="Genomic_DNA"/>
</dbReference>
<comment type="caution">
    <text evidence="1">The sequence shown here is derived from an EMBL/GenBank/DDBJ whole genome shotgun (WGS) entry which is preliminary data.</text>
</comment>
<sequence length="131" mass="14491">MNTARKVSVCLAPVIASFHRTPVAVPFAPSALTPWKCPSLQLRDGEVSNSIKWHKMSMIIVDHPKNASSQPIRHICIEYLLSRSNLLHDQLEQDRWPPSGTLVSTGDARPTGALCYQLLTAEPATCFSLVR</sequence>
<accession>A0A833Z4V6</accession>
<gene>
    <name evidence="1" type="ORF">HJG60_008535</name>
</gene>
<organism evidence="1 2">
    <name type="scientific">Phyllostomus discolor</name>
    <name type="common">pale spear-nosed bat</name>
    <dbReference type="NCBI Taxonomy" id="89673"/>
    <lineage>
        <taxon>Eukaryota</taxon>
        <taxon>Metazoa</taxon>
        <taxon>Chordata</taxon>
        <taxon>Craniata</taxon>
        <taxon>Vertebrata</taxon>
        <taxon>Euteleostomi</taxon>
        <taxon>Mammalia</taxon>
        <taxon>Eutheria</taxon>
        <taxon>Laurasiatheria</taxon>
        <taxon>Chiroptera</taxon>
        <taxon>Yangochiroptera</taxon>
        <taxon>Phyllostomidae</taxon>
        <taxon>Phyllostominae</taxon>
        <taxon>Phyllostomus</taxon>
    </lineage>
</organism>
<protein>
    <submittedName>
        <fullName evidence="1">Uncharacterized protein</fullName>
    </submittedName>
</protein>